<feature type="compositionally biased region" description="Basic and acidic residues" evidence="1">
    <location>
        <begin position="53"/>
        <end position="69"/>
    </location>
</feature>
<evidence type="ECO:0000313" key="3">
    <source>
        <dbReference type="WBParaSite" id="nRc.2.0.1.t11880-RA"/>
    </source>
</evidence>
<organism evidence="2 3">
    <name type="scientific">Romanomermis culicivorax</name>
    <name type="common">Nematode worm</name>
    <dbReference type="NCBI Taxonomy" id="13658"/>
    <lineage>
        <taxon>Eukaryota</taxon>
        <taxon>Metazoa</taxon>
        <taxon>Ecdysozoa</taxon>
        <taxon>Nematoda</taxon>
        <taxon>Enoplea</taxon>
        <taxon>Dorylaimia</taxon>
        <taxon>Mermithida</taxon>
        <taxon>Mermithoidea</taxon>
        <taxon>Mermithidae</taxon>
        <taxon>Romanomermis</taxon>
    </lineage>
</organism>
<keyword evidence="2" id="KW-1185">Reference proteome</keyword>
<reference evidence="3" key="1">
    <citation type="submission" date="2022-11" db="UniProtKB">
        <authorList>
            <consortium name="WormBaseParasite"/>
        </authorList>
    </citation>
    <scope>IDENTIFICATION</scope>
</reference>
<dbReference type="WBParaSite" id="nRc.2.0.1.t11880-RA">
    <property type="protein sequence ID" value="nRc.2.0.1.t11880-RA"/>
    <property type="gene ID" value="nRc.2.0.1.g11880"/>
</dbReference>
<feature type="region of interest" description="Disordered" evidence="1">
    <location>
        <begin position="1"/>
        <end position="75"/>
    </location>
</feature>
<accession>A0A915ICH2</accession>
<proteinExistence type="predicted"/>
<dbReference type="Proteomes" id="UP000887565">
    <property type="component" value="Unplaced"/>
</dbReference>
<name>A0A915ICH2_ROMCU</name>
<evidence type="ECO:0000313" key="2">
    <source>
        <dbReference type="Proteomes" id="UP000887565"/>
    </source>
</evidence>
<evidence type="ECO:0000256" key="1">
    <source>
        <dbReference type="SAM" id="MobiDB-lite"/>
    </source>
</evidence>
<sequence length="75" mass="8137">MHFTPLDAGVPIDRPPAIALDRQGAGLANPNPDTDGPPPRNLKRSPPKIELAGPKRDVITPESRPNLDERDPEID</sequence>
<protein>
    <submittedName>
        <fullName evidence="3">Uncharacterized protein</fullName>
    </submittedName>
</protein>
<dbReference type="AlphaFoldDB" id="A0A915ICH2"/>